<dbReference type="EMBL" id="JQEC01000027">
    <property type="protein sequence ID" value="KGJ93304.1"/>
    <property type="molecule type" value="Genomic_DNA"/>
</dbReference>
<organism evidence="1 2">
    <name type="scientific">Colwellia psychrerythraea</name>
    <name type="common">Vibrio psychroerythus</name>
    <dbReference type="NCBI Taxonomy" id="28229"/>
    <lineage>
        <taxon>Bacteria</taxon>
        <taxon>Pseudomonadati</taxon>
        <taxon>Pseudomonadota</taxon>
        <taxon>Gammaproteobacteria</taxon>
        <taxon>Alteromonadales</taxon>
        <taxon>Colwelliaceae</taxon>
        <taxon>Colwellia</taxon>
    </lineage>
</organism>
<dbReference type="OrthoDB" id="6399711at2"/>
<evidence type="ECO:0000313" key="1">
    <source>
        <dbReference type="EMBL" id="KGJ93304.1"/>
    </source>
</evidence>
<reference evidence="1 2" key="1">
    <citation type="submission" date="2014-08" db="EMBL/GenBank/DDBJ databases">
        <title>Genomic and Phenotypic Diversity of Colwellia psychrerythraea strains from Disparate Marine Basins.</title>
        <authorList>
            <person name="Techtmann S.M."/>
            <person name="Stelling S.C."/>
            <person name="Utturkar S.M."/>
            <person name="Alshibli N."/>
            <person name="Harris A."/>
            <person name="Brown S.D."/>
            <person name="Hazen T.C."/>
        </authorList>
    </citation>
    <scope>NUCLEOTIDE SEQUENCE [LARGE SCALE GENOMIC DNA]</scope>
    <source>
        <strain evidence="1 2">GAB14E</strain>
    </source>
</reference>
<sequence length="146" mass="16594">MNFVNNIENSFYPEIYSQSLSLNTDLSLCLFKKVKLARYVLAVKGFDSNLDIKTQIANARKSIRQQTSAMWLFKEIGAYIVFICDELPDLKESQLEIDRTGFHAVIVQGVHLVSKSGVHLFNHTKWRNYSFGDTESIASRLVSSAI</sequence>
<gene>
    <name evidence="1" type="ORF">GAB14E_2628</name>
</gene>
<dbReference type="RefSeq" id="WP_033082309.1">
    <property type="nucleotide sequence ID" value="NZ_JQEC01000027.1"/>
</dbReference>
<accession>A0A099KRB9</accession>
<protein>
    <submittedName>
        <fullName evidence="1">Uncharacterized protein</fullName>
    </submittedName>
</protein>
<evidence type="ECO:0000313" key="2">
    <source>
        <dbReference type="Proteomes" id="UP000029868"/>
    </source>
</evidence>
<name>A0A099KRB9_COLPS</name>
<dbReference type="AlphaFoldDB" id="A0A099KRB9"/>
<comment type="caution">
    <text evidence="1">The sequence shown here is derived from an EMBL/GenBank/DDBJ whole genome shotgun (WGS) entry which is preliminary data.</text>
</comment>
<proteinExistence type="predicted"/>
<dbReference type="Proteomes" id="UP000029868">
    <property type="component" value="Unassembled WGS sequence"/>
</dbReference>